<dbReference type="Pfam" id="PF12804">
    <property type="entry name" value="NTP_transf_3"/>
    <property type="match status" value="1"/>
</dbReference>
<gene>
    <name evidence="3" type="ORF">H9716_09015</name>
</gene>
<dbReference type="CDD" id="cd04182">
    <property type="entry name" value="GT_2_like_f"/>
    <property type="match status" value="1"/>
</dbReference>
<accession>A0A9D2RM08</accession>
<evidence type="ECO:0000313" key="3">
    <source>
        <dbReference type="EMBL" id="HJB07986.1"/>
    </source>
</evidence>
<dbReference type="SUPFAM" id="SSF53448">
    <property type="entry name" value="Nucleotide-diphospho-sugar transferases"/>
    <property type="match status" value="1"/>
</dbReference>
<comment type="caution">
    <text evidence="3">The sequence shown here is derived from an EMBL/GenBank/DDBJ whole genome shotgun (WGS) entry which is preliminary data.</text>
</comment>
<proteinExistence type="predicted"/>
<evidence type="ECO:0000313" key="4">
    <source>
        <dbReference type="Proteomes" id="UP000886804"/>
    </source>
</evidence>
<dbReference type="Proteomes" id="UP000886804">
    <property type="component" value="Unassembled WGS sequence"/>
</dbReference>
<dbReference type="EMBL" id="DWYS01000107">
    <property type="protein sequence ID" value="HJB07986.1"/>
    <property type="molecule type" value="Genomic_DNA"/>
</dbReference>
<dbReference type="PANTHER" id="PTHR43777">
    <property type="entry name" value="MOLYBDENUM COFACTOR CYTIDYLYLTRANSFERASE"/>
    <property type="match status" value="1"/>
</dbReference>
<dbReference type="InterPro" id="IPR025877">
    <property type="entry name" value="MobA-like_NTP_Trfase"/>
</dbReference>
<name>A0A9D2RM08_9FIRM</name>
<reference evidence="3" key="1">
    <citation type="journal article" date="2021" name="PeerJ">
        <title>Extensive microbial diversity within the chicken gut microbiome revealed by metagenomics and culture.</title>
        <authorList>
            <person name="Gilroy R."/>
            <person name="Ravi A."/>
            <person name="Getino M."/>
            <person name="Pursley I."/>
            <person name="Horton D.L."/>
            <person name="Alikhan N.F."/>
            <person name="Baker D."/>
            <person name="Gharbi K."/>
            <person name="Hall N."/>
            <person name="Watson M."/>
            <person name="Adriaenssens E.M."/>
            <person name="Foster-Nyarko E."/>
            <person name="Jarju S."/>
            <person name="Secka A."/>
            <person name="Antonio M."/>
            <person name="Oren A."/>
            <person name="Chaudhuri R.R."/>
            <person name="La Ragione R."/>
            <person name="Hildebrand F."/>
            <person name="Pallen M.J."/>
        </authorList>
    </citation>
    <scope>NUCLEOTIDE SEQUENCE</scope>
    <source>
        <strain evidence="3">CHK188-4685</strain>
    </source>
</reference>
<dbReference type="GO" id="GO:0016779">
    <property type="term" value="F:nucleotidyltransferase activity"/>
    <property type="evidence" value="ECO:0007669"/>
    <property type="project" value="UniProtKB-ARBA"/>
</dbReference>
<sequence length="209" mass="23920">MRAAFIYMASGFGSRFGGNKLLEQLEGKPLYRHGLDTLREAAREAARMDGWQVRIIVVSQYREILEEAVREGLQAVYNPESARGITSSIVYGTREAEGAELFLYFVADQPRLRPETVAGFLRAFADSEKSMGCLINGGRRGNPAAFRSCWRQELLELKGDKGGRQLMDRYPNELWFYPAEEEELWDVDRREDLEQNAGEETRDGRRTKK</sequence>
<evidence type="ECO:0000259" key="2">
    <source>
        <dbReference type="Pfam" id="PF12804"/>
    </source>
</evidence>
<organism evidence="3 4">
    <name type="scientific">Candidatus Enterocloster faecavium</name>
    <dbReference type="NCBI Taxonomy" id="2838560"/>
    <lineage>
        <taxon>Bacteria</taxon>
        <taxon>Bacillati</taxon>
        <taxon>Bacillota</taxon>
        <taxon>Clostridia</taxon>
        <taxon>Lachnospirales</taxon>
        <taxon>Lachnospiraceae</taxon>
        <taxon>Enterocloster</taxon>
    </lineage>
</organism>
<protein>
    <submittedName>
        <fullName evidence="3">Nucleotidyltransferase family protein</fullName>
    </submittedName>
</protein>
<feature type="region of interest" description="Disordered" evidence="1">
    <location>
        <begin position="188"/>
        <end position="209"/>
    </location>
</feature>
<feature type="domain" description="MobA-like NTP transferase" evidence="2">
    <location>
        <begin position="7"/>
        <end position="170"/>
    </location>
</feature>
<reference evidence="3" key="2">
    <citation type="submission" date="2021-04" db="EMBL/GenBank/DDBJ databases">
        <authorList>
            <person name="Gilroy R."/>
        </authorList>
    </citation>
    <scope>NUCLEOTIDE SEQUENCE</scope>
    <source>
        <strain evidence="3">CHK188-4685</strain>
    </source>
</reference>
<dbReference type="PANTHER" id="PTHR43777:SF1">
    <property type="entry name" value="MOLYBDENUM COFACTOR CYTIDYLYLTRANSFERASE"/>
    <property type="match status" value="1"/>
</dbReference>
<dbReference type="InterPro" id="IPR029044">
    <property type="entry name" value="Nucleotide-diphossugar_trans"/>
</dbReference>
<dbReference type="Gene3D" id="3.90.550.10">
    <property type="entry name" value="Spore Coat Polysaccharide Biosynthesis Protein SpsA, Chain A"/>
    <property type="match status" value="1"/>
</dbReference>
<evidence type="ECO:0000256" key="1">
    <source>
        <dbReference type="SAM" id="MobiDB-lite"/>
    </source>
</evidence>
<dbReference type="AlphaFoldDB" id="A0A9D2RM08"/>